<evidence type="ECO:0000313" key="1">
    <source>
        <dbReference type="EMBL" id="MBC9245243.1"/>
    </source>
</evidence>
<keyword evidence="2" id="KW-1185">Reference proteome</keyword>
<name>A0A926JBX6_9RHOB</name>
<comment type="caution">
    <text evidence="1">The sequence shown here is derived from an EMBL/GenBank/DDBJ whole genome shotgun (WGS) entry which is preliminary data.</text>
</comment>
<dbReference type="Proteomes" id="UP000608594">
    <property type="component" value="Unassembled WGS sequence"/>
</dbReference>
<reference evidence="1" key="1">
    <citation type="submission" date="2020-08" db="EMBL/GenBank/DDBJ databases">
        <title>Paracoccus amoyensis sp. nov., isolated from the surface seawater at coast of Xiamen, Fujian.</title>
        <authorList>
            <person name="Lyu L."/>
        </authorList>
    </citation>
    <scope>NUCLEOTIDE SEQUENCE</scope>
    <source>
        <strain evidence="1">11-3</strain>
    </source>
</reference>
<gene>
    <name evidence="1" type="ORF">H4P12_00615</name>
</gene>
<dbReference type="PIRSF" id="PIRSF034110">
    <property type="entry name" value="DUF1203"/>
    <property type="match status" value="1"/>
</dbReference>
<dbReference type="RefSeq" id="WP_187791664.1">
    <property type="nucleotide sequence ID" value="NZ_JACOQL010000001.1"/>
</dbReference>
<sequence length="155" mass="16994">MNIRFAAIPTDIARLYRQGKPDAFGLSPEYQAASSGTGTPCRHCLQQVPAGKPYLLLAYRPFKGLNPYTETGPIFLCADDCPAASSVFPDKILTAAHYIVRGYSADERIIYGSGQIVNTVDIPLICHDLLENTEIAFVHVRSASNNCFLCLVRRA</sequence>
<dbReference type="InterPro" id="IPR009593">
    <property type="entry name" value="DUF1203"/>
</dbReference>
<evidence type="ECO:0000313" key="2">
    <source>
        <dbReference type="Proteomes" id="UP000608594"/>
    </source>
</evidence>
<dbReference type="AlphaFoldDB" id="A0A926JBX6"/>
<organism evidence="1 2">
    <name type="scientific">Paracoccus amoyensis</name>
    <dbReference type="NCBI Taxonomy" id="2760093"/>
    <lineage>
        <taxon>Bacteria</taxon>
        <taxon>Pseudomonadati</taxon>
        <taxon>Pseudomonadota</taxon>
        <taxon>Alphaproteobacteria</taxon>
        <taxon>Rhodobacterales</taxon>
        <taxon>Paracoccaceae</taxon>
        <taxon>Paracoccus</taxon>
    </lineage>
</organism>
<protein>
    <submittedName>
        <fullName evidence="1">DUF1203 domain-containing protein</fullName>
    </submittedName>
</protein>
<dbReference type="Pfam" id="PF06718">
    <property type="entry name" value="DUF1203"/>
    <property type="match status" value="1"/>
</dbReference>
<dbReference type="EMBL" id="JACOQL010000001">
    <property type="protein sequence ID" value="MBC9245243.1"/>
    <property type="molecule type" value="Genomic_DNA"/>
</dbReference>
<accession>A0A926JBX6</accession>
<proteinExistence type="predicted"/>